<comment type="caution">
    <text evidence="3">The sequence shown here is derived from an EMBL/GenBank/DDBJ whole genome shotgun (WGS) entry which is preliminary data.</text>
</comment>
<dbReference type="PANTHER" id="PTHR36449">
    <property type="entry name" value="ACETYLTRANSFERASE-RELATED"/>
    <property type="match status" value="1"/>
</dbReference>
<reference evidence="3" key="1">
    <citation type="submission" date="2022-06" db="EMBL/GenBank/DDBJ databases">
        <title>Aquibacillus sp. a new bacterium isolated from soil saline samples.</title>
        <authorList>
            <person name="Galisteo C."/>
            <person name="De La Haba R."/>
            <person name="Sanchez-Porro C."/>
            <person name="Ventosa A."/>
        </authorList>
    </citation>
    <scope>NUCLEOTIDE SEQUENCE</scope>
    <source>
        <strain evidence="3">3ASR75-54</strain>
    </source>
</reference>
<keyword evidence="2" id="KW-0012">Acyltransferase</keyword>
<name>A0A9X3WF74_9BACI</name>
<dbReference type="RefSeq" id="WP_272447795.1">
    <property type="nucleotide sequence ID" value="NZ_JAMQKC010000042.1"/>
</dbReference>
<dbReference type="PANTHER" id="PTHR36449:SF1">
    <property type="entry name" value="ACETYLTRANSFERASE"/>
    <property type="match status" value="1"/>
</dbReference>
<proteinExistence type="predicted"/>
<evidence type="ECO:0000256" key="1">
    <source>
        <dbReference type="ARBA" id="ARBA00022679"/>
    </source>
</evidence>
<dbReference type="AlphaFoldDB" id="A0A9X3WF74"/>
<sequence length="178" mass="20052">MQVISLENLLRAAEESEVRDYLSSFSCEINPGVEDFLKNQAIESEKRVFTRTHLVIDEENNGEIIGYFSLKNKSFDFAGNISGSLRQKIAFSKKATTVSTILIAQLGRSDAYKGVVSGSNVLELALEKCEVMYKLIGMRVVCVEYEPVAKLEKFYSNNSFQFLQYSPSGYKLAFIRLS</sequence>
<keyword evidence="4" id="KW-1185">Reference proteome</keyword>
<keyword evidence="1" id="KW-0808">Transferase</keyword>
<dbReference type="Gene3D" id="3.40.630.30">
    <property type="match status" value="1"/>
</dbReference>
<evidence type="ECO:0000256" key="2">
    <source>
        <dbReference type="ARBA" id="ARBA00023315"/>
    </source>
</evidence>
<dbReference type="EMBL" id="JAMQKC010000042">
    <property type="protein sequence ID" value="MDC3418700.1"/>
    <property type="molecule type" value="Genomic_DNA"/>
</dbReference>
<dbReference type="Proteomes" id="UP001145069">
    <property type="component" value="Unassembled WGS sequence"/>
</dbReference>
<dbReference type="GO" id="GO:0016746">
    <property type="term" value="F:acyltransferase activity"/>
    <property type="evidence" value="ECO:0007669"/>
    <property type="project" value="UniProtKB-KW"/>
</dbReference>
<protein>
    <submittedName>
        <fullName evidence="3">Uncharacterized protein</fullName>
    </submittedName>
</protein>
<gene>
    <name evidence="3" type="ORF">NC799_17805</name>
</gene>
<organism evidence="3 4">
    <name type="scientific">Aquibacillus salsiterrae</name>
    <dbReference type="NCBI Taxonomy" id="2950439"/>
    <lineage>
        <taxon>Bacteria</taxon>
        <taxon>Bacillati</taxon>
        <taxon>Bacillota</taxon>
        <taxon>Bacilli</taxon>
        <taxon>Bacillales</taxon>
        <taxon>Bacillaceae</taxon>
        <taxon>Aquibacillus</taxon>
    </lineage>
</organism>
<evidence type="ECO:0000313" key="3">
    <source>
        <dbReference type="EMBL" id="MDC3418700.1"/>
    </source>
</evidence>
<accession>A0A9X3WF74</accession>
<evidence type="ECO:0000313" key="4">
    <source>
        <dbReference type="Proteomes" id="UP001145069"/>
    </source>
</evidence>